<protein>
    <recommendedName>
        <fullName evidence="2">SET domain-containing protein</fullName>
    </recommendedName>
</protein>
<dbReference type="InterPro" id="IPR046341">
    <property type="entry name" value="SET_dom_sf"/>
</dbReference>
<keyword evidence="4" id="KW-1185">Reference proteome</keyword>
<dbReference type="SUPFAM" id="SSF82199">
    <property type="entry name" value="SET domain"/>
    <property type="match status" value="1"/>
</dbReference>
<dbReference type="Pfam" id="PF00856">
    <property type="entry name" value="SET"/>
    <property type="match status" value="1"/>
</dbReference>
<dbReference type="PROSITE" id="PS50280">
    <property type="entry name" value="SET"/>
    <property type="match status" value="1"/>
</dbReference>
<gene>
    <name evidence="3" type="ORF">A0H81_03729</name>
</gene>
<dbReference type="OMA" id="GKMLYNA"/>
<evidence type="ECO:0000313" key="4">
    <source>
        <dbReference type="Proteomes" id="UP000092993"/>
    </source>
</evidence>
<dbReference type="EMBL" id="LUGG01000003">
    <property type="protein sequence ID" value="OBZ76618.1"/>
    <property type="molecule type" value="Genomic_DNA"/>
</dbReference>
<feature type="region of interest" description="Disordered" evidence="1">
    <location>
        <begin position="241"/>
        <end position="263"/>
    </location>
</feature>
<dbReference type="Gene3D" id="1.10.220.160">
    <property type="match status" value="1"/>
</dbReference>
<dbReference type="STRING" id="5627.A0A1C7MIH2"/>
<name>A0A1C7MIH2_GRIFR</name>
<feature type="domain" description="SET" evidence="2">
    <location>
        <begin position="1"/>
        <end position="314"/>
    </location>
</feature>
<dbReference type="PANTHER" id="PTHR12197">
    <property type="entry name" value="HISTONE-LYSINE N-METHYLTRANSFERASE SMYD"/>
    <property type="match status" value="1"/>
</dbReference>
<dbReference type="PANTHER" id="PTHR12197:SF251">
    <property type="entry name" value="EG:BACR7C10.4 PROTEIN"/>
    <property type="match status" value="1"/>
</dbReference>
<evidence type="ECO:0000313" key="3">
    <source>
        <dbReference type="EMBL" id="OBZ76618.1"/>
    </source>
</evidence>
<dbReference type="CDD" id="cd20071">
    <property type="entry name" value="SET_SMYD"/>
    <property type="match status" value="1"/>
</dbReference>
<dbReference type="InterPro" id="IPR050869">
    <property type="entry name" value="H3K4_H4K5_MeTrfase"/>
</dbReference>
<evidence type="ECO:0000259" key="2">
    <source>
        <dbReference type="PROSITE" id="PS50280"/>
    </source>
</evidence>
<feature type="compositionally biased region" description="Basic and acidic residues" evidence="1">
    <location>
        <begin position="241"/>
        <end position="256"/>
    </location>
</feature>
<reference evidence="3 4" key="1">
    <citation type="submission" date="2016-03" db="EMBL/GenBank/DDBJ databases">
        <title>Whole genome sequencing of Grifola frondosa 9006-11.</title>
        <authorList>
            <person name="Min B."/>
            <person name="Park H."/>
            <person name="Kim J.-G."/>
            <person name="Cho H."/>
            <person name="Oh Y.-L."/>
            <person name="Kong W.-S."/>
            <person name="Choi I.-G."/>
        </authorList>
    </citation>
    <scope>NUCLEOTIDE SEQUENCE [LARGE SCALE GENOMIC DNA]</scope>
    <source>
        <strain evidence="3 4">9006-11</strain>
    </source>
</reference>
<dbReference type="Gene3D" id="6.10.140.2220">
    <property type="match status" value="1"/>
</dbReference>
<dbReference type="AlphaFoldDB" id="A0A1C7MIH2"/>
<dbReference type="GO" id="GO:0005634">
    <property type="term" value="C:nucleus"/>
    <property type="evidence" value="ECO:0007669"/>
    <property type="project" value="TreeGrafter"/>
</dbReference>
<dbReference type="Proteomes" id="UP000092993">
    <property type="component" value="Unassembled WGS sequence"/>
</dbReference>
<evidence type="ECO:0000256" key="1">
    <source>
        <dbReference type="SAM" id="MobiDB-lite"/>
    </source>
</evidence>
<dbReference type="Gene3D" id="2.170.270.10">
    <property type="entry name" value="SET domain"/>
    <property type="match status" value="1"/>
</dbReference>
<organism evidence="3 4">
    <name type="scientific">Grifola frondosa</name>
    <name type="common">Maitake</name>
    <name type="synonym">Polyporus frondosus</name>
    <dbReference type="NCBI Taxonomy" id="5627"/>
    <lineage>
        <taxon>Eukaryota</taxon>
        <taxon>Fungi</taxon>
        <taxon>Dikarya</taxon>
        <taxon>Basidiomycota</taxon>
        <taxon>Agaricomycotina</taxon>
        <taxon>Agaricomycetes</taxon>
        <taxon>Polyporales</taxon>
        <taxon>Grifolaceae</taxon>
        <taxon>Grifola</taxon>
    </lineage>
</organism>
<dbReference type="InterPro" id="IPR001214">
    <property type="entry name" value="SET_dom"/>
</dbReference>
<accession>A0A1C7MIH2</accession>
<proteinExistence type="predicted"/>
<sequence length="389" mass="42727">MNVSVKPAPGDNRSLKNILVAEKDFEAGDIIYKEHPIVAVLDADLQGKGSHCSHCLRHIQKGMAITPESDRLDSVYCSEDCQVKDKVQSQNLLFGLEPVLPPEMDNGLNELTKRDRNQAQETFTAFLKAQNKPSHLLAARIVARQVTIETAKMSANKGGPVVAELPEGSGVGEQYGLSDHIERLRFINANVSDEEIKKLCEVLASALPGLEKSITDERHAILLGKIAYNAIGICYAGGRDDRPVSDERPEDMERTRTPHGTSRQTGCGLYLVSSYLAHSCAPSARPLFNSGTSELHLVATHPIKKGDELTMAYVDVSQHAEETPEEARRRRRVELARGWKFKCECSRCLSETPEGAESELGVEKDESKVEEVLRHTLVGEPSGPPTGLE</sequence>
<comment type="caution">
    <text evidence="3">The sequence shown here is derived from an EMBL/GenBank/DDBJ whole genome shotgun (WGS) entry which is preliminary data.</text>
</comment>
<dbReference type="OrthoDB" id="2154253at2759"/>